<dbReference type="HOGENOM" id="CLU_029189_0_0_12"/>
<keyword evidence="5" id="KW-1185">Reference proteome</keyword>
<dbReference type="RefSeq" id="WP_013608660.1">
    <property type="nucleotide sequence ID" value="NC_015152.1"/>
</dbReference>
<dbReference type="Proteomes" id="UP000008466">
    <property type="component" value="Chromosome"/>
</dbReference>
<dbReference type="InterPro" id="IPR048332">
    <property type="entry name" value="GD_AH_C"/>
</dbReference>
<protein>
    <submittedName>
        <fullName evidence="4">Altronate dehydratase</fullName>
        <ecNumber evidence="4">4.2.1.7</ecNumber>
    </submittedName>
</protein>
<feature type="domain" description="SAF" evidence="3">
    <location>
        <begin position="13"/>
        <end position="84"/>
    </location>
</feature>
<keyword evidence="2 4" id="KW-0456">Lyase</keyword>
<dbReference type="AlphaFoldDB" id="F0RZR6"/>
<dbReference type="PANTHER" id="PTHR30536:SF5">
    <property type="entry name" value="ALTRONATE DEHYDRATASE"/>
    <property type="match status" value="1"/>
</dbReference>
<accession>F0RZR6</accession>
<dbReference type="CDD" id="cd11613">
    <property type="entry name" value="SAF_AH_GD"/>
    <property type="match status" value="1"/>
</dbReference>
<evidence type="ECO:0000313" key="4">
    <source>
        <dbReference type="EMBL" id="ADY14817.1"/>
    </source>
</evidence>
<dbReference type="Pfam" id="PF04295">
    <property type="entry name" value="GD_AH_second"/>
    <property type="match status" value="1"/>
</dbReference>
<evidence type="ECO:0000259" key="3">
    <source>
        <dbReference type="SMART" id="SM00858"/>
    </source>
</evidence>
<dbReference type="EMBL" id="CP002541">
    <property type="protein sequence ID" value="ADY14817.1"/>
    <property type="molecule type" value="Genomic_DNA"/>
</dbReference>
<dbReference type="KEGG" id="sbu:SpiBuddy_3011"/>
<dbReference type="InterPro" id="IPR007392">
    <property type="entry name" value="GD_AH_second"/>
</dbReference>
<dbReference type="PANTHER" id="PTHR30536">
    <property type="entry name" value="ALTRONATE/GALACTARATE DEHYDRATASE"/>
    <property type="match status" value="1"/>
</dbReference>
<evidence type="ECO:0000256" key="2">
    <source>
        <dbReference type="ARBA" id="ARBA00023239"/>
    </source>
</evidence>
<sequence length="508" mass="54948">MQTYTVLKVHPEDSVAVAIRPLSQGDVVEVAGLQITLATDIPPGHKFALKNLAKGEKVMKYGAPIGYAITDIASGEHVHATNIKTLLSENATYVYDRTLSAQFAQKEAERKKVWENKVPTIKAYRRSNGAIGIRNELWIVPTVGCVNKIAENLVAWAQENLKKAPFYDGIHVWSHPYGCSQLGDDHEATRTILSDLVHHPNAGGVLVLSLGCENNTPASFRALVGNVDENRVKFLTTQEVSDELAESKRLLTELYETMKGDVREDVGMDSLIVGFKCGGSDGLSGITANPLVGRFCDELTAMGGTGILTEVPEMFGAEQLLMNRAVDEQVYNQTVSLINDFKQYFVKHNQVVYENPSPGNKAGGISTLEDKSLGCIQKGGQAMITDVLGYGDRIKKRGLNLLNGPGNDIVSTTALTACGAHIILFTTGRGTPLGAPVPTIKISSNSELAEKKANWIDFDAGRLLKEPETSVLSDFLSLIQSVASGESLAKNEENGYAEISLFKDGVIL</sequence>
<dbReference type="InterPro" id="IPR052172">
    <property type="entry name" value="UxaA_altronate/galactarate_dh"/>
</dbReference>
<dbReference type="GO" id="GO:0008789">
    <property type="term" value="F:altronate dehydratase activity"/>
    <property type="evidence" value="ECO:0007669"/>
    <property type="project" value="UniProtKB-EC"/>
</dbReference>
<dbReference type="eggNOG" id="COG2721">
    <property type="taxonomic scope" value="Bacteria"/>
</dbReference>
<proteinExistence type="inferred from homology"/>
<dbReference type="OrthoDB" id="9804574at2"/>
<gene>
    <name evidence="4" type="ordered locus">SpiBuddy_3011</name>
</gene>
<evidence type="ECO:0000256" key="1">
    <source>
        <dbReference type="ARBA" id="ARBA00010986"/>
    </source>
</evidence>
<dbReference type="GO" id="GO:0019698">
    <property type="term" value="P:D-galacturonate catabolic process"/>
    <property type="evidence" value="ECO:0007669"/>
    <property type="project" value="TreeGrafter"/>
</dbReference>
<dbReference type="InterPro" id="IPR013974">
    <property type="entry name" value="SAF"/>
</dbReference>
<dbReference type="SMART" id="SM00858">
    <property type="entry name" value="SAF"/>
    <property type="match status" value="1"/>
</dbReference>
<dbReference type="Pfam" id="PF20629">
    <property type="entry name" value="GD_AH_C"/>
    <property type="match status" value="1"/>
</dbReference>
<evidence type="ECO:0000313" key="5">
    <source>
        <dbReference type="Proteomes" id="UP000008466"/>
    </source>
</evidence>
<dbReference type="Gene3D" id="2.30.130.110">
    <property type="match status" value="1"/>
</dbReference>
<dbReference type="InterPro" id="IPR044144">
    <property type="entry name" value="SAF_UxaA/GarD"/>
</dbReference>
<comment type="similarity">
    <text evidence="1">Belongs to the UxaA family.</text>
</comment>
<name>F0RZR6_SPHGB</name>
<dbReference type="EC" id="4.2.1.7" evidence="4"/>
<organism evidence="4 5">
    <name type="scientific">Sphaerochaeta globosa (strain ATCC BAA-1886 / DSM 22777 / Buddy)</name>
    <name type="common">Spirochaeta sp. (strain Buddy)</name>
    <dbReference type="NCBI Taxonomy" id="158189"/>
    <lineage>
        <taxon>Bacteria</taxon>
        <taxon>Pseudomonadati</taxon>
        <taxon>Spirochaetota</taxon>
        <taxon>Spirochaetia</taxon>
        <taxon>Spirochaetales</taxon>
        <taxon>Sphaerochaetaceae</taxon>
        <taxon>Sphaerochaeta</taxon>
    </lineage>
</organism>
<dbReference type="Pfam" id="PF08666">
    <property type="entry name" value="SAF"/>
    <property type="match status" value="1"/>
</dbReference>
<dbReference type="STRING" id="158189.SpiBuddy_3011"/>
<reference evidence="5" key="1">
    <citation type="submission" date="2011-02" db="EMBL/GenBank/DDBJ databases">
        <title>Complete sequence of Spirochaeta sp. Buddy.</title>
        <authorList>
            <person name="Lucas S."/>
            <person name="Copeland A."/>
            <person name="Lapidus A."/>
            <person name="Cheng J.-F."/>
            <person name="Goodwin L."/>
            <person name="Pitluck S."/>
            <person name="Zeytun A."/>
            <person name="Detter J.C."/>
            <person name="Han C."/>
            <person name="Tapia R."/>
            <person name="Land M."/>
            <person name="Hauser L."/>
            <person name="Kyrpides N."/>
            <person name="Ivanova N."/>
            <person name="Mikhailova N."/>
            <person name="Pagani I."/>
            <person name="Ritalahti K.M."/>
            <person name="Loeffler F.E."/>
            <person name="Woyke T."/>
        </authorList>
    </citation>
    <scope>NUCLEOTIDE SEQUENCE [LARGE SCALE GENOMIC DNA]</scope>
    <source>
        <strain evidence="5">ATCC BAA-1886 / DSM 22777 / Buddy</strain>
    </source>
</reference>